<dbReference type="AlphaFoldDB" id="A0A1I1STT3"/>
<evidence type="ECO:0000313" key="1">
    <source>
        <dbReference type="EMBL" id="SFD49874.1"/>
    </source>
</evidence>
<organism evidence="1 2">
    <name type="scientific">Sulfitobacter brevis</name>
    <dbReference type="NCBI Taxonomy" id="74348"/>
    <lineage>
        <taxon>Bacteria</taxon>
        <taxon>Pseudomonadati</taxon>
        <taxon>Pseudomonadota</taxon>
        <taxon>Alphaproteobacteria</taxon>
        <taxon>Rhodobacterales</taxon>
        <taxon>Roseobacteraceae</taxon>
        <taxon>Sulfitobacter</taxon>
    </lineage>
</organism>
<accession>A0A1I1STT3</accession>
<dbReference type="RefSeq" id="WP_093921918.1">
    <property type="nucleotide sequence ID" value="NZ_FOMW01000001.1"/>
</dbReference>
<reference evidence="1 2" key="1">
    <citation type="submission" date="2016-10" db="EMBL/GenBank/DDBJ databases">
        <authorList>
            <person name="de Groot N.N."/>
        </authorList>
    </citation>
    <scope>NUCLEOTIDE SEQUENCE [LARGE SCALE GENOMIC DNA]</scope>
    <source>
        <strain evidence="1 2">DSM 11443</strain>
    </source>
</reference>
<dbReference type="OrthoDB" id="2733322at2"/>
<dbReference type="Proteomes" id="UP000198977">
    <property type="component" value="Unassembled WGS sequence"/>
</dbReference>
<gene>
    <name evidence="1" type="ORF">SAMN04488523_101157</name>
</gene>
<dbReference type="SUPFAM" id="SSF46785">
    <property type="entry name" value="Winged helix' DNA-binding domain"/>
    <property type="match status" value="1"/>
</dbReference>
<sequence length="69" mass="7450">MSPQALEQRSEFIEMVDLVVQAFGLRRIFGRILGLLILDGTAPSAQNMAEILETSKGTVSTGLQEIGSN</sequence>
<proteinExistence type="predicted"/>
<protein>
    <submittedName>
        <fullName evidence="1">Uncharacterized protein</fullName>
    </submittedName>
</protein>
<dbReference type="InterPro" id="IPR036390">
    <property type="entry name" value="WH_DNA-bd_sf"/>
</dbReference>
<name>A0A1I1STT3_9RHOB</name>
<dbReference type="InterPro" id="IPR036388">
    <property type="entry name" value="WH-like_DNA-bd_sf"/>
</dbReference>
<dbReference type="EMBL" id="FOMW01000001">
    <property type="protein sequence ID" value="SFD49874.1"/>
    <property type="molecule type" value="Genomic_DNA"/>
</dbReference>
<evidence type="ECO:0000313" key="2">
    <source>
        <dbReference type="Proteomes" id="UP000198977"/>
    </source>
</evidence>
<keyword evidence="2" id="KW-1185">Reference proteome</keyword>
<dbReference type="STRING" id="74348.SAMN04488523_101157"/>
<dbReference type="Gene3D" id="1.10.10.10">
    <property type="entry name" value="Winged helix-like DNA-binding domain superfamily/Winged helix DNA-binding domain"/>
    <property type="match status" value="1"/>
</dbReference>